<reference evidence="1 2" key="1">
    <citation type="submission" date="2018-06" db="EMBL/GenBank/DDBJ databases">
        <title>Complete genome of Desulfovibrio marinus P48SEP.</title>
        <authorList>
            <person name="Crispim J.S."/>
            <person name="Vidigal P.M.P."/>
            <person name="Silva L.C.F."/>
            <person name="Araujo L.C."/>
            <person name="Laguardia C.N."/>
            <person name="Dias R.S."/>
            <person name="Sousa M.P."/>
            <person name="Paula S.O."/>
            <person name="Silva C."/>
        </authorList>
    </citation>
    <scope>NUCLEOTIDE SEQUENCE [LARGE SCALE GENOMIC DNA]</scope>
    <source>
        <strain evidence="1 2">P48SEP</strain>
    </source>
</reference>
<gene>
    <name evidence="1" type="ORF">DQK91_13405</name>
</gene>
<dbReference type="Proteomes" id="UP000434052">
    <property type="component" value="Unassembled WGS sequence"/>
</dbReference>
<evidence type="ECO:0000313" key="1">
    <source>
        <dbReference type="EMBL" id="TVM33148.1"/>
    </source>
</evidence>
<proteinExistence type="predicted"/>
<sequence length="164" mass="18755">MGVGLLIGAYYYLFANQQDIGTDAKVNYQELNSTVDMVKGLANKDEFTEVERYKLELAETKWPSNPFYDREKFARQDQRQEKAELQSAEGLNLAYTGYVVMGDRELAIINGFEYERGEEIVTAEGYFVSTITKENVIIGQKNATEEIVEERVIPITEDPLNLYN</sequence>
<dbReference type="EMBL" id="QMIF01000008">
    <property type="protein sequence ID" value="TVM33148.1"/>
    <property type="molecule type" value="Genomic_DNA"/>
</dbReference>
<accession>A0A6P1ZFG4</accession>
<comment type="caution">
    <text evidence="1">The sequence shown here is derived from an EMBL/GenBank/DDBJ whole genome shotgun (WGS) entry which is preliminary data.</text>
</comment>
<name>A0A6P1ZFG4_9BACT</name>
<organism evidence="1 2">
    <name type="scientific">Oceanidesulfovibrio marinus</name>
    <dbReference type="NCBI Taxonomy" id="370038"/>
    <lineage>
        <taxon>Bacteria</taxon>
        <taxon>Pseudomonadati</taxon>
        <taxon>Thermodesulfobacteriota</taxon>
        <taxon>Desulfovibrionia</taxon>
        <taxon>Desulfovibrionales</taxon>
        <taxon>Desulfovibrionaceae</taxon>
        <taxon>Oceanidesulfovibrio</taxon>
    </lineage>
</organism>
<evidence type="ECO:0000313" key="2">
    <source>
        <dbReference type="Proteomes" id="UP000434052"/>
    </source>
</evidence>
<protein>
    <submittedName>
        <fullName evidence="1">Uncharacterized protein</fullName>
    </submittedName>
</protein>
<dbReference type="AlphaFoldDB" id="A0A6P1ZFG4"/>